<keyword evidence="2" id="KW-1185">Reference proteome</keyword>
<protein>
    <submittedName>
        <fullName evidence="1">Uncharacterized protein</fullName>
    </submittedName>
</protein>
<reference evidence="1" key="1">
    <citation type="journal article" date="2023" name="Plant J.">
        <title>The genome of the king protea, Protea cynaroides.</title>
        <authorList>
            <person name="Chang J."/>
            <person name="Duong T.A."/>
            <person name="Schoeman C."/>
            <person name="Ma X."/>
            <person name="Roodt D."/>
            <person name="Barker N."/>
            <person name="Li Z."/>
            <person name="Van de Peer Y."/>
            <person name="Mizrachi E."/>
        </authorList>
    </citation>
    <scope>NUCLEOTIDE SEQUENCE</scope>
    <source>
        <tissue evidence="1">Young leaves</tissue>
    </source>
</reference>
<name>A0A9Q0JZZ5_9MAGN</name>
<evidence type="ECO:0000313" key="1">
    <source>
        <dbReference type="EMBL" id="KAJ4956840.1"/>
    </source>
</evidence>
<dbReference type="EMBL" id="JAMYWD010000011">
    <property type="protein sequence ID" value="KAJ4956840.1"/>
    <property type="molecule type" value="Genomic_DNA"/>
</dbReference>
<proteinExistence type="predicted"/>
<comment type="caution">
    <text evidence="1">The sequence shown here is derived from an EMBL/GenBank/DDBJ whole genome shotgun (WGS) entry which is preliminary data.</text>
</comment>
<gene>
    <name evidence="1" type="ORF">NE237_013623</name>
</gene>
<dbReference type="AlphaFoldDB" id="A0A9Q0JZZ5"/>
<accession>A0A9Q0JZZ5</accession>
<sequence>MLVLFSSSPFDVNGICGFIPFVDPDWMRKCCQPPSGQLPHQSIATLQAGLARTTTTTGIRMPDQRNILDSEISKLRFGYGLSNSDHLGQDDLMTALLKQQQGVGLVESEYNFDGHTMDNIPVGRKLLGYSVLSSEVAGNSKNQVTSCNYLVEPEVYDPISCILRKKFCRKQLHDVESSEIKHLKALQLVGGAGALSNSNNTSGDSACNVEGGFYYPL</sequence>
<organism evidence="1 2">
    <name type="scientific">Protea cynaroides</name>
    <dbReference type="NCBI Taxonomy" id="273540"/>
    <lineage>
        <taxon>Eukaryota</taxon>
        <taxon>Viridiplantae</taxon>
        <taxon>Streptophyta</taxon>
        <taxon>Embryophyta</taxon>
        <taxon>Tracheophyta</taxon>
        <taxon>Spermatophyta</taxon>
        <taxon>Magnoliopsida</taxon>
        <taxon>Proteales</taxon>
        <taxon>Proteaceae</taxon>
        <taxon>Protea</taxon>
    </lineage>
</organism>
<evidence type="ECO:0000313" key="2">
    <source>
        <dbReference type="Proteomes" id="UP001141806"/>
    </source>
</evidence>
<dbReference type="Proteomes" id="UP001141806">
    <property type="component" value="Unassembled WGS sequence"/>
</dbReference>